<comment type="caution">
    <text evidence="2">The sequence shown here is derived from an EMBL/GenBank/DDBJ whole genome shotgun (WGS) entry which is preliminary data.</text>
</comment>
<evidence type="ECO:0000313" key="3">
    <source>
        <dbReference type="Proteomes" id="UP000324897"/>
    </source>
</evidence>
<feature type="region of interest" description="Disordered" evidence="1">
    <location>
        <begin position="26"/>
        <end position="78"/>
    </location>
</feature>
<accession>A0A5J9UW02</accession>
<dbReference type="EMBL" id="RWGY01000011">
    <property type="protein sequence ID" value="TVU27933.1"/>
    <property type="molecule type" value="Genomic_DNA"/>
</dbReference>
<dbReference type="Proteomes" id="UP000324897">
    <property type="component" value="Chromosome 1"/>
</dbReference>
<proteinExistence type="predicted"/>
<evidence type="ECO:0000256" key="1">
    <source>
        <dbReference type="SAM" id="MobiDB-lite"/>
    </source>
</evidence>
<protein>
    <submittedName>
        <fullName evidence="2">Uncharacterized protein</fullName>
    </submittedName>
</protein>
<name>A0A5J9UW02_9POAL</name>
<evidence type="ECO:0000313" key="2">
    <source>
        <dbReference type="EMBL" id="TVU27933.1"/>
    </source>
</evidence>
<dbReference type="AlphaFoldDB" id="A0A5J9UW02"/>
<sequence>MCMIFGLKRGLVHAVVLCIVQGSSRITFSSGRGGRRRSMEEKGKGAGAEPLEEEQQQEEARAARPAKRRFGAVGPPPS</sequence>
<dbReference type="Gramene" id="TVU27933">
    <property type="protein sequence ID" value="TVU27933"/>
    <property type="gene ID" value="EJB05_19436"/>
</dbReference>
<gene>
    <name evidence="2" type="ORF">EJB05_19436</name>
</gene>
<keyword evidence="3" id="KW-1185">Reference proteome</keyword>
<reference evidence="2 3" key="1">
    <citation type="journal article" date="2019" name="Sci. Rep.">
        <title>A high-quality genome of Eragrostis curvula grass provides insights into Poaceae evolution and supports new strategies to enhance forage quality.</title>
        <authorList>
            <person name="Carballo J."/>
            <person name="Santos B.A.C.M."/>
            <person name="Zappacosta D."/>
            <person name="Garbus I."/>
            <person name="Selva J.P."/>
            <person name="Gallo C.A."/>
            <person name="Diaz A."/>
            <person name="Albertini E."/>
            <person name="Caccamo M."/>
            <person name="Echenique V."/>
        </authorList>
    </citation>
    <scope>NUCLEOTIDE SEQUENCE [LARGE SCALE GENOMIC DNA]</scope>
    <source>
        <strain evidence="3">cv. Victoria</strain>
        <tissue evidence="2">Leaf</tissue>
    </source>
</reference>
<organism evidence="2 3">
    <name type="scientific">Eragrostis curvula</name>
    <name type="common">weeping love grass</name>
    <dbReference type="NCBI Taxonomy" id="38414"/>
    <lineage>
        <taxon>Eukaryota</taxon>
        <taxon>Viridiplantae</taxon>
        <taxon>Streptophyta</taxon>
        <taxon>Embryophyta</taxon>
        <taxon>Tracheophyta</taxon>
        <taxon>Spermatophyta</taxon>
        <taxon>Magnoliopsida</taxon>
        <taxon>Liliopsida</taxon>
        <taxon>Poales</taxon>
        <taxon>Poaceae</taxon>
        <taxon>PACMAD clade</taxon>
        <taxon>Chloridoideae</taxon>
        <taxon>Eragrostideae</taxon>
        <taxon>Eragrostidinae</taxon>
        <taxon>Eragrostis</taxon>
    </lineage>
</organism>